<evidence type="ECO:0000313" key="2">
    <source>
        <dbReference type="EMBL" id="OLV18504.1"/>
    </source>
</evidence>
<reference evidence="2 3" key="1">
    <citation type="submission" date="2017-01" db="EMBL/GenBank/DDBJ databases">
        <title>Genome Analysis of Deinococcus marmoris KOPRI26562.</title>
        <authorList>
            <person name="Kim J.H."/>
            <person name="Oh H.-M."/>
        </authorList>
    </citation>
    <scope>NUCLEOTIDE SEQUENCE [LARGE SCALE GENOMIC DNA]</scope>
    <source>
        <strain evidence="2 3">KOPRI26562</strain>
    </source>
</reference>
<dbReference type="OrthoDB" id="3185623at2"/>
<dbReference type="InterPro" id="IPR036237">
    <property type="entry name" value="Xyl_isomerase-like_sf"/>
</dbReference>
<accession>A0A1U7P014</accession>
<dbReference type="STRING" id="249408.BOO71_0005653"/>
<gene>
    <name evidence="2" type="ORF">BOO71_0005653</name>
</gene>
<organism evidence="2 3">
    <name type="scientific">Deinococcus marmoris</name>
    <dbReference type="NCBI Taxonomy" id="249408"/>
    <lineage>
        <taxon>Bacteria</taxon>
        <taxon>Thermotogati</taxon>
        <taxon>Deinococcota</taxon>
        <taxon>Deinococci</taxon>
        <taxon>Deinococcales</taxon>
        <taxon>Deinococcaceae</taxon>
        <taxon>Deinococcus</taxon>
    </lineage>
</organism>
<proteinExistence type="predicted"/>
<dbReference type="PANTHER" id="PTHR12110:SF53">
    <property type="entry name" value="BLR5974 PROTEIN"/>
    <property type="match status" value="1"/>
</dbReference>
<name>A0A1U7P014_9DEIO</name>
<dbReference type="Gene3D" id="3.20.20.150">
    <property type="entry name" value="Divalent-metal-dependent TIM barrel enzymes"/>
    <property type="match status" value="1"/>
</dbReference>
<dbReference type="RefSeq" id="WP_075831760.1">
    <property type="nucleotide sequence ID" value="NZ_MSTI01000066.1"/>
</dbReference>
<dbReference type="EMBL" id="MSTI01000066">
    <property type="protein sequence ID" value="OLV18504.1"/>
    <property type="molecule type" value="Genomic_DNA"/>
</dbReference>
<dbReference type="InterPro" id="IPR050312">
    <property type="entry name" value="IolE/XylAMocC-like"/>
</dbReference>
<dbReference type="InterPro" id="IPR013022">
    <property type="entry name" value="Xyl_isomerase-like_TIM-brl"/>
</dbReference>
<evidence type="ECO:0000259" key="1">
    <source>
        <dbReference type="Pfam" id="PF01261"/>
    </source>
</evidence>
<evidence type="ECO:0000313" key="3">
    <source>
        <dbReference type="Proteomes" id="UP000186607"/>
    </source>
</evidence>
<dbReference type="PANTHER" id="PTHR12110">
    <property type="entry name" value="HYDROXYPYRUVATE ISOMERASE"/>
    <property type="match status" value="1"/>
</dbReference>
<dbReference type="Pfam" id="PF01261">
    <property type="entry name" value="AP_endonuc_2"/>
    <property type="match status" value="1"/>
</dbReference>
<dbReference type="Proteomes" id="UP000186607">
    <property type="component" value="Unassembled WGS sequence"/>
</dbReference>
<feature type="domain" description="Xylose isomerase-like TIM barrel" evidence="1">
    <location>
        <begin position="39"/>
        <end position="267"/>
    </location>
</feature>
<dbReference type="AlphaFoldDB" id="A0A1U7P014"/>
<comment type="caution">
    <text evidence="2">The sequence shown here is derived from an EMBL/GenBank/DDBJ whole genome shotgun (WGS) entry which is preliminary data.</text>
</comment>
<dbReference type="eggNOG" id="COG1082">
    <property type="taxonomic scope" value="Bacteria"/>
</dbReference>
<dbReference type="SUPFAM" id="SSF51658">
    <property type="entry name" value="Xylose isomerase-like"/>
    <property type="match status" value="1"/>
</dbReference>
<sequence length="282" mass="31314">MSGLKDLKLGLFSYSYRMAFGSHDVKPRQNMTLFQYMEHVQDLGFDGIQIDLTHLTSHDPAYLKELRAAAAERNLYVEYGSAYLTADTAVQELQIASLLGAPLMRTFMGFSRFERGTDVAGETTRAVTLLRSLALQAADLGIRIALENHCDATTPELQQVIERVDSPTVGVCVDLGNFMIHLENPVEAVRQLAPYIINTHFKDYDMKMENWGFKSYGVALGEGVIDLKAVLDILVNDSGLDRIMLEIVSEPQASETETLALEEANVQRSYRFAREVLGIGAG</sequence>
<keyword evidence="3" id="KW-1185">Reference proteome</keyword>
<protein>
    <recommendedName>
        <fullName evidence="1">Xylose isomerase-like TIM barrel domain-containing protein</fullName>
    </recommendedName>
</protein>